<accession>A0ABT9NRY2</accession>
<dbReference type="InterPro" id="IPR024006">
    <property type="entry name" value="Alt_signal_exp_actinobact"/>
</dbReference>
<dbReference type="EMBL" id="JAUSQM010000001">
    <property type="protein sequence ID" value="MDP9822810.1"/>
    <property type="molecule type" value="Genomic_DNA"/>
</dbReference>
<dbReference type="Proteomes" id="UP001240447">
    <property type="component" value="Unassembled WGS sequence"/>
</dbReference>
<reference evidence="1 2" key="1">
    <citation type="submission" date="2023-07" db="EMBL/GenBank/DDBJ databases">
        <title>Sequencing the genomes of 1000 actinobacteria strains.</title>
        <authorList>
            <person name="Klenk H.-P."/>
        </authorList>
    </citation>
    <scope>NUCLEOTIDE SEQUENCE [LARGE SCALE GENOMIC DNA]</scope>
    <source>
        <strain evidence="1 2">GD13</strain>
    </source>
</reference>
<sequence>MRKEVKATLALGAAGALLVGGAGTLAFWTDEATLGGASLTSGKLAVDASDCDAGAAVWTLEGDAFDPATDRLIPGDTLTMTCDVAIDVAGTHLTQVDIEAVVPSGALAGAWEEVTVAATVRGTATGAEDVTVTGGTNLIPVVVTVTWPHGTEDNDLNGGLTTTLGDIVVAVAQDHQDD</sequence>
<evidence type="ECO:0000313" key="2">
    <source>
        <dbReference type="Proteomes" id="UP001240447"/>
    </source>
</evidence>
<dbReference type="NCBIfam" id="TIGR04088">
    <property type="entry name" value="cognate_SipW"/>
    <property type="match status" value="1"/>
</dbReference>
<dbReference type="RefSeq" id="WP_068121941.1">
    <property type="nucleotide sequence ID" value="NZ_CCXJ01000449.1"/>
</dbReference>
<gene>
    <name evidence="1" type="ORF">J2S59_002619</name>
</gene>
<proteinExistence type="predicted"/>
<dbReference type="InterPro" id="IPR023833">
    <property type="entry name" value="Signal_pept_SipW-depend-type"/>
</dbReference>
<comment type="caution">
    <text evidence="1">The sequence shown here is derived from an EMBL/GenBank/DDBJ whole genome shotgun (WGS) entry which is preliminary data.</text>
</comment>
<organism evidence="1 2">
    <name type="scientific">Nocardioides massiliensis</name>
    <dbReference type="NCBI Taxonomy" id="1325935"/>
    <lineage>
        <taxon>Bacteria</taxon>
        <taxon>Bacillati</taxon>
        <taxon>Actinomycetota</taxon>
        <taxon>Actinomycetes</taxon>
        <taxon>Propionibacteriales</taxon>
        <taxon>Nocardioidaceae</taxon>
        <taxon>Nocardioides</taxon>
    </lineage>
</organism>
<dbReference type="NCBIfam" id="TIGR04089">
    <property type="entry name" value="exp_by_SipW_III"/>
    <property type="match status" value="1"/>
</dbReference>
<evidence type="ECO:0000313" key="1">
    <source>
        <dbReference type="EMBL" id="MDP9822810.1"/>
    </source>
</evidence>
<protein>
    <submittedName>
        <fullName evidence="1">Alternate signal-mediated exported protein</fullName>
    </submittedName>
</protein>
<keyword evidence="2" id="KW-1185">Reference proteome</keyword>
<name>A0ABT9NRY2_9ACTN</name>